<protein>
    <recommendedName>
        <fullName evidence="4">F-box domain-containing protein</fullName>
    </recommendedName>
</protein>
<evidence type="ECO:0000313" key="2">
    <source>
        <dbReference type="EMBL" id="ELU39317.1"/>
    </source>
</evidence>
<sequence length="535" mass="61523">MWKIENNQWNINRLPCEVLSHIFILCGKANNRRRGHPDLFCLTVLPVSHVKLVLMFSHRTHLSHRPYVSIGERWHLTQKMFIKPVVYLASWLSLTDFSFFIFTQLWSVVTLSDNPPFNFSKLCLDRSGTTTSLDIEIDMSNRFWNHQEPESEVYTNATIDALNFIVVHGGTPSRWRTFWFHMPWKVRGMEPQIVVLNFISESPMPKLERFEVKYDGAHHRKIEERWGKLLSNKPLFQHPPPARLKVAVLEWVPNPYLFAGSLAGRPQIVGLTRLEVKFPPKLPKLEDFGALLANSPMLEVLSIDTRINQCSHRSPNQGGQNLPTSLPRISLPKVRVLGLSFNTSHVFPWWGHSLLFMLNAPNVQSLRLLLESPGCRGRVPVNQTFIDYIIKGDDQTKPKPLFPLLTNLELFVEPIVERSGRRYPNQEILKAYPSITTLILPRPTELRMLSIQPWLVPCLNRLIVYARLASELRESISERCGADLGLKTVEVLVLDESNNEEIESKYIGELYGLGVEISFSHSKHRVREVLGLDDI</sequence>
<dbReference type="AlphaFoldDB" id="L8WRB7"/>
<evidence type="ECO:0000313" key="3">
    <source>
        <dbReference type="Proteomes" id="UP000011668"/>
    </source>
</evidence>
<comment type="caution">
    <text evidence="2">The sequence shown here is derived from an EMBL/GenBank/DDBJ whole genome shotgun (WGS) entry which is preliminary data.</text>
</comment>
<dbReference type="Proteomes" id="UP000011668">
    <property type="component" value="Unassembled WGS sequence"/>
</dbReference>
<organism evidence="2 3">
    <name type="scientific">Thanatephorus cucumeris (strain AG1-IA)</name>
    <name type="common">Rice sheath blight fungus</name>
    <name type="synonym">Rhizoctonia solani</name>
    <dbReference type="NCBI Taxonomy" id="983506"/>
    <lineage>
        <taxon>Eukaryota</taxon>
        <taxon>Fungi</taxon>
        <taxon>Dikarya</taxon>
        <taxon>Basidiomycota</taxon>
        <taxon>Agaricomycotina</taxon>
        <taxon>Agaricomycetes</taxon>
        <taxon>Cantharellales</taxon>
        <taxon>Ceratobasidiaceae</taxon>
        <taxon>Rhizoctonia</taxon>
        <taxon>Rhizoctonia solani AG-1</taxon>
    </lineage>
</organism>
<feature type="transmembrane region" description="Helical" evidence="1">
    <location>
        <begin position="85"/>
        <end position="106"/>
    </location>
</feature>
<accession>L8WRB7</accession>
<keyword evidence="3" id="KW-1185">Reference proteome</keyword>
<evidence type="ECO:0008006" key="4">
    <source>
        <dbReference type="Google" id="ProtNLM"/>
    </source>
</evidence>
<keyword evidence="1" id="KW-0812">Transmembrane</keyword>
<proteinExistence type="predicted"/>
<keyword evidence="1" id="KW-1133">Transmembrane helix</keyword>
<dbReference type="HOGENOM" id="CLU_038192_0_0_1"/>
<gene>
    <name evidence="2" type="ORF">AG1IA_06656</name>
</gene>
<name>L8WRB7_THACA</name>
<dbReference type="EMBL" id="AFRT01001826">
    <property type="protein sequence ID" value="ELU39317.1"/>
    <property type="molecule type" value="Genomic_DNA"/>
</dbReference>
<dbReference type="OrthoDB" id="3237066at2759"/>
<reference evidence="2 3" key="1">
    <citation type="journal article" date="2013" name="Nat. Commun.">
        <title>The evolution and pathogenic mechanisms of the rice sheath blight pathogen.</title>
        <authorList>
            <person name="Zheng A."/>
            <person name="Lin R."/>
            <person name="Xu L."/>
            <person name="Qin P."/>
            <person name="Tang C."/>
            <person name="Ai P."/>
            <person name="Zhang D."/>
            <person name="Liu Y."/>
            <person name="Sun Z."/>
            <person name="Feng H."/>
            <person name="Wang Y."/>
            <person name="Chen Y."/>
            <person name="Liang X."/>
            <person name="Fu R."/>
            <person name="Li Q."/>
            <person name="Zhang J."/>
            <person name="Yu X."/>
            <person name="Xie Z."/>
            <person name="Ding L."/>
            <person name="Guan P."/>
            <person name="Tang J."/>
            <person name="Liang Y."/>
            <person name="Wang S."/>
            <person name="Deng Q."/>
            <person name="Li S."/>
            <person name="Zhu J."/>
            <person name="Wang L."/>
            <person name="Liu H."/>
            <person name="Li P."/>
        </authorList>
    </citation>
    <scope>NUCLEOTIDE SEQUENCE [LARGE SCALE GENOMIC DNA]</scope>
    <source>
        <strain evidence="3">AG-1 IA</strain>
    </source>
</reference>
<keyword evidence="1" id="KW-0472">Membrane</keyword>
<evidence type="ECO:0000256" key="1">
    <source>
        <dbReference type="SAM" id="Phobius"/>
    </source>
</evidence>